<keyword evidence="12" id="KW-1185">Reference proteome</keyword>
<reference evidence="11 12" key="1">
    <citation type="journal article" date="2023" name="BMC Biotechnol.">
        <title>Vitis rotundifolia cv Carlos genome sequencing.</title>
        <authorList>
            <person name="Huff M."/>
            <person name="Hulse-Kemp A."/>
            <person name="Scheffler B."/>
            <person name="Youngblood R."/>
            <person name="Simpson S."/>
            <person name="Babiker E."/>
            <person name="Staton M."/>
        </authorList>
    </citation>
    <scope>NUCLEOTIDE SEQUENCE [LARGE SCALE GENOMIC DNA]</scope>
    <source>
        <tissue evidence="11">Leaf</tissue>
    </source>
</reference>
<evidence type="ECO:0000256" key="2">
    <source>
        <dbReference type="ARBA" id="ARBA00004496"/>
    </source>
</evidence>
<name>A0AA38YSD2_VITRO</name>
<dbReference type="AlphaFoldDB" id="A0AA38YSD2"/>
<dbReference type="PROSITE" id="PS50104">
    <property type="entry name" value="TIR"/>
    <property type="match status" value="2"/>
</dbReference>
<dbReference type="GO" id="GO:0061809">
    <property type="term" value="F:NAD+ nucleosidase activity, cyclic ADP-ribose generating"/>
    <property type="evidence" value="ECO:0007669"/>
    <property type="project" value="UniProtKB-EC"/>
</dbReference>
<protein>
    <recommendedName>
        <fullName evidence="3">ADP-ribosyl cyclase/cyclic ADP-ribose hydrolase</fullName>
        <ecNumber evidence="3">3.2.2.6</ecNumber>
    </recommendedName>
</protein>
<dbReference type="Gene3D" id="3.40.50.10140">
    <property type="entry name" value="Toll/interleukin-1 receptor homology (TIR) domain"/>
    <property type="match status" value="2"/>
</dbReference>
<evidence type="ECO:0000256" key="8">
    <source>
        <dbReference type="ARBA" id="ARBA00047304"/>
    </source>
</evidence>
<dbReference type="InterPro" id="IPR035897">
    <property type="entry name" value="Toll_tir_struct_dom_sf"/>
</dbReference>
<keyword evidence="6" id="KW-0520">NAD</keyword>
<sequence>MAFANPQNQRASSSSSSISTGRWNYDVFLSFMGEDTRHNFTDHLYRALNRKGIRTFRDAEELRKGEEIAPELLKAIEESRICLIILSKNYARSRWCLEELVKIMEWRQSMGQLVFPIFYLVDPSDLRRQTGSYEQAFERHFIVYRIWLEAHAIEEITSTIWKSLNRELLHVEKNLVGMDGRKASYSFSSSSSSSIGPWEYEVFLSFYDEDAKHNFIDHLYAVLHRKRICRLHAIEKSRLVLVILLDNYVHSNWCLDELVKIMKCRKEMGKIVFPVFHHVDPSHIGSYGEALADHERNANHEEGRNKIERWRAELTMVAGVTGWWLKNR</sequence>
<proteinExistence type="inferred from homology"/>
<gene>
    <name evidence="11" type="ORF">PVL29_024640</name>
</gene>
<dbReference type="SMART" id="SM00255">
    <property type="entry name" value="TIR"/>
    <property type="match status" value="2"/>
</dbReference>
<evidence type="ECO:0000313" key="12">
    <source>
        <dbReference type="Proteomes" id="UP001168098"/>
    </source>
</evidence>
<feature type="domain" description="TIR" evidence="10">
    <location>
        <begin position="23"/>
        <end position="168"/>
    </location>
</feature>
<evidence type="ECO:0000259" key="10">
    <source>
        <dbReference type="PROSITE" id="PS50104"/>
    </source>
</evidence>
<dbReference type="GO" id="GO:0005737">
    <property type="term" value="C:cytoplasm"/>
    <property type="evidence" value="ECO:0007669"/>
    <property type="project" value="UniProtKB-SubCell"/>
</dbReference>
<feature type="domain" description="TIR" evidence="10">
    <location>
        <begin position="179"/>
        <end position="328"/>
    </location>
</feature>
<dbReference type="GO" id="GO:0050832">
    <property type="term" value="P:defense response to fungus"/>
    <property type="evidence" value="ECO:0007669"/>
    <property type="project" value="UniProtKB-ARBA"/>
</dbReference>
<dbReference type="SUPFAM" id="SSF52200">
    <property type="entry name" value="Toll/Interleukin receptor TIR domain"/>
    <property type="match status" value="2"/>
</dbReference>
<evidence type="ECO:0000256" key="9">
    <source>
        <dbReference type="ARBA" id="ARBA00061488"/>
    </source>
</evidence>
<evidence type="ECO:0000256" key="6">
    <source>
        <dbReference type="ARBA" id="ARBA00023027"/>
    </source>
</evidence>
<comment type="catalytic activity">
    <reaction evidence="8">
        <text>NAD(+) + H2O = ADP-D-ribose + nicotinamide + H(+)</text>
        <dbReference type="Rhea" id="RHEA:16301"/>
        <dbReference type="ChEBI" id="CHEBI:15377"/>
        <dbReference type="ChEBI" id="CHEBI:15378"/>
        <dbReference type="ChEBI" id="CHEBI:17154"/>
        <dbReference type="ChEBI" id="CHEBI:57540"/>
        <dbReference type="ChEBI" id="CHEBI:57967"/>
        <dbReference type="EC" id="3.2.2.6"/>
    </reaction>
    <physiologicalReaction direction="left-to-right" evidence="8">
        <dbReference type="Rhea" id="RHEA:16302"/>
    </physiologicalReaction>
</comment>
<evidence type="ECO:0000256" key="3">
    <source>
        <dbReference type="ARBA" id="ARBA00011982"/>
    </source>
</evidence>
<dbReference type="EC" id="3.2.2.6" evidence="3"/>
<evidence type="ECO:0000256" key="4">
    <source>
        <dbReference type="ARBA" id="ARBA00022490"/>
    </source>
</evidence>
<evidence type="ECO:0000256" key="7">
    <source>
        <dbReference type="ARBA" id="ARBA00023242"/>
    </source>
</evidence>
<evidence type="ECO:0000256" key="1">
    <source>
        <dbReference type="ARBA" id="ARBA00004123"/>
    </source>
</evidence>
<comment type="similarity">
    <text evidence="9">Belongs to the disease resistance TIR-NB-LRR family.</text>
</comment>
<dbReference type="PANTHER" id="PTHR32009">
    <property type="entry name" value="TMV RESISTANCE PROTEIN N-LIKE"/>
    <property type="match status" value="1"/>
</dbReference>
<dbReference type="EMBL" id="JARBHA010000018">
    <property type="protein sequence ID" value="KAJ9675796.1"/>
    <property type="molecule type" value="Genomic_DNA"/>
</dbReference>
<dbReference type="Pfam" id="PF01582">
    <property type="entry name" value="TIR"/>
    <property type="match status" value="2"/>
</dbReference>
<organism evidence="11 12">
    <name type="scientific">Vitis rotundifolia</name>
    <name type="common">Muscadine grape</name>
    <dbReference type="NCBI Taxonomy" id="103349"/>
    <lineage>
        <taxon>Eukaryota</taxon>
        <taxon>Viridiplantae</taxon>
        <taxon>Streptophyta</taxon>
        <taxon>Embryophyta</taxon>
        <taxon>Tracheophyta</taxon>
        <taxon>Spermatophyta</taxon>
        <taxon>Magnoliopsida</taxon>
        <taxon>eudicotyledons</taxon>
        <taxon>Gunneridae</taxon>
        <taxon>Pentapetalae</taxon>
        <taxon>rosids</taxon>
        <taxon>Vitales</taxon>
        <taxon>Vitaceae</taxon>
        <taxon>Viteae</taxon>
        <taxon>Vitis</taxon>
    </lineage>
</organism>
<evidence type="ECO:0000256" key="5">
    <source>
        <dbReference type="ARBA" id="ARBA00022801"/>
    </source>
</evidence>
<keyword evidence="4" id="KW-0963">Cytoplasm</keyword>
<dbReference type="FunFam" id="3.40.50.10140:FF:000007">
    <property type="entry name" value="Disease resistance protein (TIR-NBS-LRR class)"/>
    <property type="match status" value="1"/>
</dbReference>
<dbReference type="GO" id="GO:0007165">
    <property type="term" value="P:signal transduction"/>
    <property type="evidence" value="ECO:0007669"/>
    <property type="project" value="InterPro"/>
</dbReference>
<evidence type="ECO:0000313" key="11">
    <source>
        <dbReference type="EMBL" id="KAJ9675796.1"/>
    </source>
</evidence>
<accession>A0AA38YSD2</accession>
<keyword evidence="7" id="KW-0539">Nucleus</keyword>
<dbReference type="InterPro" id="IPR000157">
    <property type="entry name" value="TIR_dom"/>
</dbReference>
<dbReference type="PANTHER" id="PTHR32009:SF39">
    <property type="entry name" value="TIR DOMAIN-CONTAINING PROTEIN"/>
    <property type="match status" value="1"/>
</dbReference>
<comment type="subcellular location">
    <subcellularLocation>
        <location evidence="2">Cytoplasm</location>
    </subcellularLocation>
    <subcellularLocation>
        <location evidence="1">Nucleus</location>
    </subcellularLocation>
</comment>
<dbReference type="Proteomes" id="UP001168098">
    <property type="component" value="Unassembled WGS sequence"/>
</dbReference>
<dbReference type="GO" id="GO:0005634">
    <property type="term" value="C:nucleus"/>
    <property type="evidence" value="ECO:0007669"/>
    <property type="project" value="UniProtKB-SubCell"/>
</dbReference>
<dbReference type="GO" id="GO:0043068">
    <property type="term" value="P:positive regulation of programmed cell death"/>
    <property type="evidence" value="ECO:0007669"/>
    <property type="project" value="UniProtKB-ARBA"/>
</dbReference>
<keyword evidence="5" id="KW-0378">Hydrolase</keyword>
<comment type="caution">
    <text evidence="11">The sequence shown here is derived from an EMBL/GenBank/DDBJ whole genome shotgun (WGS) entry which is preliminary data.</text>
</comment>